<dbReference type="PANTHER" id="PTHR11947:SF25">
    <property type="entry name" value="[PYRUVATE DEHYDROGENASE (ACETYL-TRANSFERRING)] KINASE 2, MITOCHONDRIAL"/>
    <property type="match status" value="1"/>
</dbReference>
<dbReference type="AlphaFoldDB" id="A0AAV5QZ41"/>
<dbReference type="GO" id="GO:0005759">
    <property type="term" value="C:mitochondrial matrix"/>
    <property type="evidence" value="ECO:0007669"/>
    <property type="project" value="UniProtKB-SubCell"/>
</dbReference>
<gene>
    <name evidence="9" type="ORF">DAPK24_008420</name>
</gene>
<evidence type="ECO:0000313" key="9">
    <source>
        <dbReference type="EMBL" id="GMM44267.1"/>
    </source>
</evidence>
<evidence type="ECO:0000256" key="3">
    <source>
        <dbReference type="ARBA" id="ARBA00022741"/>
    </source>
</evidence>
<dbReference type="InterPro" id="IPR036890">
    <property type="entry name" value="HATPase_C_sf"/>
</dbReference>
<keyword evidence="3 7" id="KW-0547">Nucleotide-binding</keyword>
<reference evidence="9 10" key="1">
    <citation type="journal article" date="2023" name="Elife">
        <title>Identification of key yeast species and microbe-microbe interactions impacting larval growth of Drosophila in the wild.</title>
        <authorList>
            <person name="Mure A."/>
            <person name="Sugiura Y."/>
            <person name="Maeda R."/>
            <person name="Honda K."/>
            <person name="Sakurai N."/>
            <person name="Takahashi Y."/>
            <person name="Watada M."/>
            <person name="Katoh T."/>
            <person name="Gotoh A."/>
            <person name="Gotoh Y."/>
            <person name="Taniguchi I."/>
            <person name="Nakamura K."/>
            <person name="Hayashi T."/>
            <person name="Katayama T."/>
            <person name="Uemura T."/>
            <person name="Hattori Y."/>
        </authorList>
    </citation>
    <scope>NUCLEOTIDE SEQUENCE [LARGE SCALE GENOMIC DNA]</scope>
    <source>
        <strain evidence="9 10">PK-24</strain>
    </source>
</reference>
<dbReference type="PANTHER" id="PTHR11947">
    <property type="entry name" value="PYRUVATE DEHYDROGENASE KINASE"/>
    <property type="match status" value="1"/>
</dbReference>
<keyword evidence="6 7" id="KW-0496">Mitochondrion</keyword>
<dbReference type="EMBL" id="BTGB01000001">
    <property type="protein sequence ID" value="GMM44267.1"/>
    <property type="molecule type" value="Genomic_DNA"/>
</dbReference>
<dbReference type="GO" id="GO:0005524">
    <property type="term" value="F:ATP binding"/>
    <property type="evidence" value="ECO:0007669"/>
    <property type="project" value="UniProtKB-UniRule"/>
</dbReference>
<proteinExistence type="inferred from homology"/>
<feature type="domain" description="Branched-chain alpha-ketoacid dehydrogenase kinase/Pyruvate dehydrogenase kinase N-terminal" evidence="8">
    <location>
        <begin position="50"/>
        <end position="218"/>
    </location>
</feature>
<dbReference type="GO" id="GO:0004740">
    <property type="term" value="F:pyruvate dehydrogenase (acetyl-transferring) kinase activity"/>
    <property type="evidence" value="ECO:0007669"/>
    <property type="project" value="TreeGrafter"/>
</dbReference>
<comment type="similarity">
    <text evidence="1 7">Belongs to the PDK/BCKDK protein kinase family.</text>
</comment>
<dbReference type="Pfam" id="PF10436">
    <property type="entry name" value="BCDHK_Adom3"/>
    <property type="match status" value="1"/>
</dbReference>
<keyword evidence="5 7" id="KW-0067">ATP-binding</keyword>
<keyword evidence="2 7" id="KW-0808">Transferase</keyword>
<dbReference type="Proteomes" id="UP001378960">
    <property type="component" value="Unassembled WGS sequence"/>
</dbReference>
<dbReference type="GO" id="GO:0010906">
    <property type="term" value="P:regulation of glucose metabolic process"/>
    <property type="evidence" value="ECO:0007669"/>
    <property type="project" value="TreeGrafter"/>
</dbReference>
<evidence type="ECO:0000313" key="10">
    <source>
        <dbReference type="Proteomes" id="UP001378960"/>
    </source>
</evidence>
<sequence>MSVTKKIPVAEMVKGIESLKPYREGSFILNEQHFYQNSTLENWSKKEAHPVTLRHLANFGKKITNEKLLASANFVRTELTTRLSLKIRELQCLPYEITSNYHISQVYQSYYHCFDAFRKVEKIESLEDNKGFCEFLENMLSDHYIVLPHLMMGALEVSVLQNMSPEDLDKFMSSMLRSRISRRVIMDQHVCMSKTFEDSKKLQNLDDDQVKPPDYVGEAFQYCSAHEHLNKSYKSIITFLQSIYPNVEMPELKIIGDDFKFQFMTNHLIYIFTEILRNALKRTIEQYIKLQDPINIGVKSDKPPPVCVYIVNTKYEMTFKFSDQGGGIPFEKMDKVWSFSKTPEVAKLHLNNFYALPNLDLPERLPITSHQYFKNRNEMEILKPSELPGVLANIGEMERSRSEKDNSTLSSLASRPFEYTLGISMPMCKVYTDYWNGTLDMATIDGYGCDVFLRLKKLGGTNDKLQLDKA</sequence>
<evidence type="ECO:0000256" key="7">
    <source>
        <dbReference type="RuleBase" id="RU366032"/>
    </source>
</evidence>
<dbReference type="EC" id="2.7.11.-" evidence="7"/>
<accession>A0AAV5QZ41</accession>
<comment type="caution">
    <text evidence="9">The sequence shown here is derived from an EMBL/GenBank/DDBJ whole genome shotgun (WGS) entry which is preliminary data.</text>
</comment>
<dbReference type="Gene3D" id="3.30.565.10">
    <property type="entry name" value="Histidine kinase-like ATPase, C-terminal domain"/>
    <property type="match status" value="1"/>
</dbReference>
<evidence type="ECO:0000259" key="8">
    <source>
        <dbReference type="Pfam" id="PF10436"/>
    </source>
</evidence>
<evidence type="ECO:0000256" key="4">
    <source>
        <dbReference type="ARBA" id="ARBA00022777"/>
    </source>
</evidence>
<keyword evidence="10" id="KW-1185">Reference proteome</keyword>
<evidence type="ECO:0000256" key="6">
    <source>
        <dbReference type="ARBA" id="ARBA00023128"/>
    </source>
</evidence>
<dbReference type="InterPro" id="IPR036784">
    <property type="entry name" value="AK/P_DHK_N_sf"/>
</dbReference>
<evidence type="ECO:0000256" key="5">
    <source>
        <dbReference type="ARBA" id="ARBA00022840"/>
    </source>
</evidence>
<evidence type="ECO:0000256" key="2">
    <source>
        <dbReference type="ARBA" id="ARBA00022679"/>
    </source>
</evidence>
<dbReference type="InterPro" id="IPR039028">
    <property type="entry name" value="BCKD/PDK"/>
</dbReference>
<name>A0AAV5QZ41_PICKL</name>
<evidence type="ECO:0000256" key="1">
    <source>
        <dbReference type="ARBA" id="ARBA00006155"/>
    </source>
</evidence>
<dbReference type="SUPFAM" id="SSF55874">
    <property type="entry name" value="ATPase domain of HSP90 chaperone/DNA topoisomerase II/histidine kinase"/>
    <property type="match status" value="1"/>
</dbReference>
<protein>
    <recommendedName>
        <fullName evidence="7">Protein-serine/threonine kinase</fullName>
        <ecNumber evidence="7">2.7.11.-</ecNumber>
    </recommendedName>
</protein>
<dbReference type="SUPFAM" id="SSF69012">
    <property type="entry name" value="alpha-ketoacid dehydrogenase kinase, N-terminal domain"/>
    <property type="match status" value="1"/>
</dbReference>
<comment type="subcellular location">
    <subcellularLocation>
        <location evidence="7">Mitochondrion matrix</location>
    </subcellularLocation>
</comment>
<dbReference type="InterPro" id="IPR018955">
    <property type="entry name" value="BCDHK/PDK_N"/>
</dbReference>
<keyword evidence="4 7" id="KW-0418">Kinase</keyword>
<dbReference type="Gene3D" id="1.20.140.20">
    <property type="entry name" value="Alpha-ketoacid/pyruvate dehydrogenase kinase, N-terminal domain"/>
    <property type="match status" value="1"/>
</dbReference>
<organism evidence="9 10">
    <name type="scientific">Pichia kluyveri</name>
    <name type="common">Yeast</name>
    <dbReference type="NCBI Taxonomy" id="36015"/>
    <lineage>
        <taxon>Eukaryota</taxon>
        <taxon>Fungi</taxon>
        <taxon>Dikarya</taxon>
        <taxon>Ascomycota</taxon>
        <taxon>Saccharomycotina</taxon>
        <taxon>Pichiomycetes</taxon>
        <taxon>Pichiales</taxon>
        <taxon>Pichiaceae</taxon>
        <taxon>Pichia</taxon>
    </lineage>
</organism>